<dbReference type="PANTHER" id="PTHR30390">
    <property type="entry name" value="SEDOHEPTULOSE 7-PHOSPHATE ISOMERASE / DNAA INITIATOR-ASSOCIATING FACTOR FOR REPLICATION INITIATION"/>
    <property type="match status" value="1"/>
</dbReference>
<reference evidence="2" key="1">
    <citation type="submission" date="2021-04" db="EMBL/GenBank/DDBJ databases">
        <title>Genome based classification of Actinospica acidithermotolerans sp. nov., an actinobacterium isolated from an Indonesian hot spring.</title>
        <authorList>
            <person name="Kusuma A.B."/>
            <person name="Putra K.E."/>
            <person name="Nafisah S."/>
            <person name="Loh J."/>
            <person name="Nouioui I."/>
            <person name="Goodfellow M."/>
        </authorList>
    </citation>
    <scope>NUCLEOTIDE SEQUENCE</scope>
    <source>
        <strain evidence="2">MGRD01-02</strain>
    </source>
</reference>
<evidence type="ECO:0000313" key="3">
    <source>
        <dbReference type="Proteomes" id="UP000676325"/>
    </source>
</evidence>
<sequence length="251" mass="25939">MPVTGAAVYAEIRATLDRIEKGQGAAVARAADLIADSLAAGGVLHVFGTGHSEALAMELSGRAGGLIPTNKLALRDAVLLGDLPAEALADPKAERDPELARKVWDLAPIEPGDVVLIASQSGGNGSTVEMARIAKDAGHIVVALTSLEHSKAITSRHPSGKRLFELADVVIDNGAPHGDAFLPLPDGGTVCAISSIANAALAQALVAEVTSRLIERGVEPPVYRSANVAGGDVHNDAWEARYAGRIRRSAY</sequence>
<comment type="caution">
    <text evidence="2">The sequence shown here is derived from an EMBL/GenBank/DDBJ whole genome shotgun (WGS) entry which is preliminary data.</text>
</comment>
<dbReference type="InterPro" id="IPR001347">
    <property type="entry name" value="SIS_dom"/>
</dbReference>
<evidence type="ECO:0000313" key="2">
    <source>
        <dbReference type="EMBL" id="MBR7829376.1"/>
    </source>
</evidence>
<accession>A0A941INC6</accession>
<dbReference type="Proteomes" id="UP000676325">
    <property type="component" value="Unassembled WGS sequence"/>
</dbReference>
<name>A0A941INC6_9ACTN</name>
<evidence type="ECO:0000259" key="1">
    <source>
        <dbReference type="PROSITE" id="PS51464"/>
    </source>
</evidence>
<dbReference type="Pfam" id="PF13580">
    <property type="entry name" value="SIS_2"/>
    <property type="match status" value="1"/>
</dbReference>
<dbReference type="Gene3D" id="3.40.50.10490">
    <property type="entry name" value="Glucose-6-phosphate isomerase like protein, domain 1"/>
    <property type="match status" value="1"/>
</dbReference>
<dbReference type="PANTHER" id="PTHR30390:SF7">
    <property type="entry name" value="PHOSPHOHEPTOSE ISOMERASE"/>
    <property type="match status" value="1"/>
</dbReference>
<gene>
    <name evidence="2" type="ORF">KDK95_23925</name>
</gene>
<keyword evidence="3" id="KW-1185">Reference proteome</keyword>
<dbReference type="PROSITE" id="PS51464">
    <property type="entry name" value="SIS"/>
    <property type="match status" value="1"/>
</dbReference>
<dbReference type="RefSeq" id="WP_212520510.1">
    <property type="nucleotide sequence ID" value="NZ_JAGSOH010000083.1"/>
</dbReference>
<dbReference type="NCBIfam" id="NF002805">
    <property type="entry name" value="PRK02947.1"/>
    <property type="match status" value="1"/>
</dbReference>
<protein>
    <submittedName>
        <fullName evidence="2">SIS domain-containing protein</fullName>
    </submittedName>
</protein>
<dbReference type="SUPFAM" id="SSF53697">
    <property type="entry name" value="SIS domain"/>
    <property type="match status" value="1"/>
</dbReference>
<dbReference type="AlphaFoldDB" id="A0A941INC6"/>
<dbReference type="GO" id="GO:1901135">
    <property type="term" value="P:carbohydrate derivative metabolic process"/>
    <property type="evidence" value="ECO:0007669"/>
    <property type="project" value="InterPro"/>
</dbReference>
<dbReference type="InterPro" id="IPR046348">
    <property type="entry name" value="SIS_dom_sf"/>
</dbReference>
<organism evidence="2 3">
    <name type="scientific">Actinospica acidithermotolerans</name>
    <dbReference type="NCBI Taxonomy" id="2828514"/>
    <lineage>
        <taxon>Bacteria</taxon>
        <taxon>Bacillati</taxon>
        <taxon>Actinomycetota</taxon>
        <taxon>Actinomycetes</taxon>
        <taxon>Catenulisporales</taxon>
        <taxon>Actinospicaceae</taxon>
        <taxon>Actinospica</taxon>
    </lineage>
</organism>
<dbReference type="CDD" id="cd05013">
    <property type="entry name" value="SIS_RpiR"/>
    <property type="match status" value="1"/>
</dbReference>
<proteinExistence type="predicted"/>
<dbReference type="InterPro" id="IPR035472">
    <property type="entry name" value="RpiR-like_SIS"/>
</dbReference>
<dbReference type="GO" id="GO:0097367">
    <property type="term" value="F:carbohydrate derivative binding"/>
    <property type="evidence" value="ECO:0007669"/>
    <property type="project" value="InterPro"/>
</dbReference>
<dbReference type="InterPro" id="IPR050099">
    <property type="entry name" value="SIS_GmhA/DiaA_subfam"/>
</dbReference>
<feature type="domain" description="SIS" evidence="1">
    <location>
        <begin position="34"/>
        <end position="220"/>
    </location>
</feature>
<dbReference type="EMBL" id="JAGSOH010000083">
    <property type="protein sequence ID" value="MBR7829376.1"/>
    <property type="molecule type" value="Genomic_DNA"/>
</dbReference>